<dbReference type="InterPro" id="IPR045229">
    <property type="entry name" value="TPP_enz"/>
</dbReference>
<dbReference type="PROSITE" id="PS00187">
    <property type="entry name" value="TPP_ENZYMES"/>
    <property type="match status" value="1"/>
</dbReference>
<dbReference type="Pfam" id="PF00205">
    <property type="entry name" value="TPP_enzyme_M"/>
    <property type="match status" value="1"/>
</dbReference>
<accession>A0ABU6MCD9</accession>
<dbReference type="InterPro" id="IPR029035">
    <property type="entry name" value="DHS-like_NAD/FAD-binding_dom"/>
</dbReference>
<evidence type="ECO:0000313" key="7">
    <source>
        <dbReference type="EMBL" id="MED1202330.1"/>
    </source>
</evidence>
<dbReference type="CDD" id="cd07035">
    <property type="entry name" value="TPP_PYR_POX_like"/>
    <property type="match status" value="1"/>
</dbReference>
<reference evidence="7 8" key="1">
    <citation type="submission" date="2023-03" db="EMBL/GenBank/DDBJ databases">
        <title>Bacillus Genome Sequencing.</title>
        <authorList>
            <person name="Dunlap C."/>
        </authorList>
    </citation>
    <scope>NUCLEOTIDE SEQUENCE [LARGE SCALE GENOMIC DNA]</scope>
    <source>
        <strain evidence="7 8">B-23453</strain>
    </source>
</reference>
<dbReference type="Pfam" id="PF02775">
    <property type="entry name" value="TPP_enzyme_C"/>
    <property type="match status" value="1"/>
</dbReference>
<dbReference type="Gene3D" id="3.40.50.970">
    <property type="match status" value="2"/>
</dbReference>
<feature type="domain" description="Thiamine pyrophosphate enzyme N-terminal TPP-binding" evidence="6">
    <location>
        <begin position="14"/>
        <end position="130"/>
    </location>
</feature>
<protein>
    <submittedName>
        <fullName evidence="7">Thiamine pyrophosphate-binding protein</fullName>
    </submittedName>
</protein>
<evidence type="ECO:0000256" key="2">
    <source>
        <dbReference type="ARBA" id="ARBA00023052"/>
    </source>
</evidence>
<dbReference type="SUPFAM" id="SSF52518">
    <property type="entry name" value="Thiamin diphosphate-binding fold (THDP-binding)"/>
    <property type="match status" value="2"/>
</dbReference>
<dbReference type="Pfam" id="PF02776">
    <property type="entry name" value="TPP_enzyme_N"/>
    <property type="match status" value="1"/>
</dbReference>
<keyword evidence="2 3" id="KW-0786">Thiamine pyrophosphate</keyword>
<dbReference type="InterPro" id="IPR029061">
    <property type="entry name" value="THDP-binding"/>
</dbReference>
<proteinExistence type="inferred from homology"/>
<organism evidence="7 8">
    <name type="scientific">Heyndrickxia acidicola</name>
    <dbReference type="NCBI Taxonomy" id="209389"/>
    <lineage>
        <taxon>Bacteria</taxon>
        <taxon>Bacillati</taxon>
        <taxon>Bacillota</taxon>
        <taxon>Bacilli</taxon>
        <taxon>Bacillales</taxon>
        <taxon>Bacillaceae</taxon>
        <taxon>Heyndrickxia</taxon>
    </lineage>
</organism>
<comment type="similarity">
    <text evidence="1 3">Belongs to the TPP enzyme family.</text>
</comment>
<dbReference type="InterPro" id="IPR012001">
    <property type="entry name" value="Thiamin_PyroP_enz_TPP-bd_dom"/>
</dbReference>
<evidence type="ECO:0000259" key="4">
    <source>
        <dbReference type="Pfam" id="PF00205"/>
    </source>
</evidence>
<dbReference type="EMBL" id="JARMAB010000005">
    <property type="protein sequence ID" value="MED1202330.1"/>
    <property type="molecule type" value="Genomic_DNA"/>
</dbReference>
<dbReference type="PANTHER" id="PTHR18968:SF120">
    <property type="entry name" value="ACETOLACTATE SYNTHASE LARGE SUBUNIT"/>
    <property type="match status" value="1"/>
</dbReference>
<sequence length="560" mass="61428">MSLVHSREKNCTVMTGAQAIIECLKIEQIRKVFCVPGESYLPVLNAIHEEPSIELISARHEGGASFMAEGYAKATRRPGVVMATRGVGGANLAIGVHTAFQDSTPMVVFLGQVHSKFRGREGFQEVELDQFFDQIAKWTVEIKDAERVPELVQRAFRIAQTGRPGPVVISLPEDMLKDQAEMFFTGAVKIPKPSLNQSDVTEIGAILQKAERPLILAGGGVIHAGAEETLLQFAEKYCLPVLSAFRRHDVFPNHHPLYSGHLGLGTAKPVLEAVKAADVILAIGTRLSEVTTQDYSLISAQQTLIHIDIEPEILGKVYPPEIGLVADAQKALEACINLEIKPTWGEWANNCRVRQLKGSAFRTNENAEALNNEDIIKILQQELPETSIITNDAGNFAGWLHSYYQFKQKRTYIGPTSGAMGYGLPAAIGAKMARPECVTVSLSGDGGMMMTVQELETAVRHKVPVISLVFNNQMYGTIRMHQEIHYPGKVAGTDLGSIRFAELAASLGARGKFVSTKTEFLHALREAMTGELPTVIEIPMSREQISTGTTINQIRERHNR</sequence>
<name>A0ABU6MCD9_9BACI</name>
<dbReference type="SUPFAM" id="SSF52467">
    <property type="entry name" value="DHS-like NAD/FAD-binding domain"/>
    <property type="match status" value="1"/>
</dbReference>
<dbReference type="NCBIfam" id="NF006052">
    <property type="entry name" value="PRK08199.1"/>
    <property type="match status" value="1"/>
</dbReference>
<dbReference type="Gene3D" id="3.40.50.1220">
    <property type="entry name" value="TPP-binding domain"/>
    <property type="match status" value="1"/>
</dbReference>
<evidence type="ECO:0000256" key="1">
    <source>
        <dbReference type="ARBA" id="ARBA00007812"/>
    </source>
</evidence>
<evidence type="ECO:0000313" key="8">
    <source>
        <dbReference type="Proteomes" id="UP001341444"/>
    </source>
</evidence>
<feature type="domain" description="Thiamine pyrophosphate enzyme TPP-binding" evidence="5">
    <location>
        <begin position="392"/>
        <end position="538"/>
    </location>
</feature>
<dbReference type="InterPro" id="IPR011766">
    <property type="entry name" value="TPP_enzyme_TPP-bd"/>
</dbReference>
<dbReference type="PANTHER" id="PTHR18968">
    <property type="entry name" value="THIAMINE PYROPHOSPHATE ENZYMES"/>
    <property type="match status" value="1"/>
</dbReference>
<feature type="domain" description="Thiamine pyrophosphate enzyme central" evidence="4">
    <location>
        <begin position="202"/>
        <end position="334"/>
    </location>
</feature>
<gene>
    <name evidence="7" type="ORF">P4T90_04400</name>
</gene>
<dbReference type="CDD" id="cd00568">
    <property type="entry name" value="TPP_enzymes"/>
    <property type="match status" value="1"/>
</dbReference>
<evidence type="ECO:0000259" key="5">
    <source>
        <dbReference type="Pfam" id="PF02775"/>
    </source>
</evidence>
<evidence type="ECO:0000256" key="3">
    <source>
        <dbReference type="RuleBase" id="RU362132"/>
    </source>
</evidence>
<evidence type="ECO:0000259" key="6">
    <source>
        <dbReference type="Pfam" id="PF02776"/>
    </source>
</evidence>
<dbReference type="Proteomes" id="UP001341444">
    <property type="component" value="Unassembled WGS sequence"/>
</dbReference>
<comment type="caution">
    <text evidence="7">The sequence shown here is derived from an EMBL/GenBank/DDBJ whole genome shotgun (WGS) entry which is preliminary data.</text>
</comment>
<keyword evidence="8" id="KW-1185">Reference proteome</keyword>
<dbReference type="InterPro" id="IPR000399">
    <property type="entry name" value="TPP-bd_CS"/>
</dbReference>
<dbReference type="InterPro" id="IPR012000">
    <property type="entry name" value="Thiamin_PyroP_enz_cen_dom"/>
</dbReference>
<dbReference type="RefSeq" id="WP_083953156.1">
    <property type="nucleotide sequence ID" value="NZ_JARMAB010000005.1"/>
</dbReference>